<keyword evidence="3" id="KW-0804">Transcription</keyword>
<keyword evidence="2" id="KW-0238">DNA-binding</keyword>
<dbReference type="SMART" id="SM00895">
    <property type="entry name" value="FCD"/>
    <property type="match status" value="1"/>
</dbReference>
<sequence>MPDAASPEPDPSGRALRSLLDPSVAAIARLSAVDTVRARITMAINLGLLLADERLPSSEEMARAFGVSRSSVIRGLTLLQQEGVVVRRAGRYGGSYIRGGEHHAADEPVQSFIDDTSTVRALIEERAVLEAGFAALAAERRSGAELEQLRGCVDRMARTDDWAEFRNTDRLFHRRVVDAARVPLAEPLVARINDALDPYFLPYSMGLLHESNEGHREILAALEAGDAGRAALLTAAHIRELHESMYVGLTGGARTEDAE</sequence>
<dbReference type="InterPro" id="IPR036390">
    <property type="entry name" value="WH_DNA-bd_sf"/>
</dbReference>
<evidence type="ECO:0000256" key="1">
    <source>
        <dbReference type="ARBA" id="ARBA00023015"/>
    </source>
</evidence>
<dbReference type="PANTHER" id="PTHR43537:SF24">
    <property type="entry name" value="GLUCONATE OPERON TRANSCRIPTIONAL REPRESSOR"/>
    <property type="match status" value="1"/>
</dbReference>
<dbReference type="EMBL" id="JAGDYM010000005">
    <property type="protein sequence ID" value="MBO1901345.1"/>
    <property type="molecule type" value="Genomic_DNA"/>
</dbReference>
<keyword evidence="1" id="KW-0805">Transcription regulation</keyword>
<dbReference type="InterPro" id="IPR000524">
    <property type="entry name" value="Tscrpt_reg_HTH_GntR"/>
</dbReference>
<comment type="caution">
    <text evidence="5">The sequence shown here is derived from an EMBL/GenBank/DDBJ whole genome shotgun (WGS) entry which is preliminary data.</text>
</comment>
<evidence type="ECO:0000256" key="2">
    <source>
        <dbReference type="ARBA" id="ARBA00023125"/>
    </source>
</evidence>
<dbReference type="GO" id="GO:0003700">
    <property type="term" value="F:DNA-binding transcription factor activity"/>
    <property type="evidence" value="ECO:0007669"/>
    <property type="project" value="InterPro"/>
</dbReference>
<dbReference type="SUPFAM" id="SSF48008">
    <property type="entry name" value="GntR ligand-binding domain-like"/>
    <property type="match status" value="1"/>
</dbReference>
<dbReference type="PANTHER" id="PTHR43537">
    <property type="entry name" value="TRANSCRIPTIONAL REGULATOR, GNTR FAMILY"/>
    <property type="match status" value="1"/>
</dbReference>
<proteinExistence type="predicted"/>
<evidence type="ECO:0000256" key="3">
    <source>
        <dbReference type="ARBA" id="ARBA00023163"/>
    </source>
</evidence>
<dbReference type="InterPro" id="IPR036388">
    <property type="entry name" value="WH-like_DNA-bd_sf"/>
</dbReference>
<dbReference type="GO" id="GO:0003677">
    <property type="term" value="F:DNA binding"/>
    <property type="evidence" value="ECO:0007669"/>
    <property type="project" value="UniProtKB-KW"/>
</dbReference>
<evidence type="ECO:0000259" key="4">
    <source>
        <dbReference type="PROSITE" id="PS50949"/>
    </source>
</evidence>
<dbReference type="Proteomes" id="UP000664382">
    <property type="component" value="Unassembled WGS sequence"/>
</dbReference>
<keyword evidence="6" id="KW-1185">Reference proteome</keyword>
<dbReference type="InterPro" id="IPR011711">
    <property type="entry name" value="GntR_C"/>
</dbReference>
<evidence type="ECO:0000313" key="5">
    <source>
        <dbReference type="EMBL" id="MBO1901345.1"/>
    </source>
</evidence>
<organism evidence="5 6">
    <name type="scientific">Leucobacter weissii</name>
    <dbReference type="NCBI Taxonomy" id="1983706"/>
    <lineage>
        <taxon>Bacteria</taxon>
        <taxon>Bacillati</taxon>
        <taxon>Actinomycetota</taxon>
        <taxon>Actinomycetes</taxon>
        <taxon>Micrococcales</taxon>
        <taxon>Microbacteriaceae</taxon>
        <taxon>Leucobacter</taxon>
    </lineage>
</organism>
<evidence type="ECO:0000313" key="6">
    <source>
        <dbReference type="Proteomes" id="UP000664382"/>
    </source>
</evidence>
<dbReference type="SUPFAM" id="SSF46785">
    <property type="entry name" value="Winged helix' DNA-binding domain"/>
    <property type="match status" value="1"/>
</dbReference>
<protein>
    <submittedName>
        <fullName evidence="5">FadR family transcriptional regulator</fullName>
    </submittedName>
</protein>
<dbReference type="InterPro" id="IPR008920">
    <property type="entry name" value="TF_FadR/GntR_C"/>
</dbReference>
<dbReference type="RefSeq" id="WP_208096846.1">
    <property type="nucleotide sequence ID" value="NZ_JAGDYM010000005.1"/>
</dbReference>
<dbReference type="SMART" id="SM00345">
    <property type="entry name" value="HTH_GNTR"/>
    <property type="match status" value="1"/>
</dbReference>
<accession>A0A939SBD7</accession>
<dbReference type="Pfam" id="PF00392">
    <property type="entry name" value="GntR"/>
    <property type="match status" value="1"/>
</dbReference>
<reference evidence="5" key="1">
    <citation type="submission" date="2021-03" db="EMBL/GenBank/DDBJ databases">
        <title>Leucobacter chromiisoli sp. nov., isolated from chromium-containing soil of chemical plant.</title>
        <authorList>
            <person name="Xu Z."/>
        </authorList>
    </citation>
    <scope>NUCLEOTIDE SEQUENCE</scope>
    <source>
        <strain evidence="5">S27</strain>
    </source>
</reference>
<name>A0A939SBD7_9MICO</name>
<dbReference type="Pfam" id="PF07729">
    <property type="entry name" value="FCD"/>
    <property type="match status" value="1"/>
</dbReference>
<dbReference type="Gene3D" id="1.20.120.530">
    <property type="entry name" value="GntR ligand-binding domain-like"/>
    <property type="match status" value="1"/>
</dbReference>
<dbReference type="AlphaFoldDB" id="A0A939SBD7"/>
<dbReference type="PROSITE" id="PS50949">
    <property type="entry name" value="HTH_GNTR"/>
    <property type="match status" value="1"/>
</dbReference>
<gene>
    <name evidence="5" type="ORF">J4H92_05215</name>
</gene>
<dbReference type="Gene3D" id="1.10.10.10">
    <property type="entry name" value="Winged helix-like DNA-binding domain superfamily/Winged helix DNA-binding domain"/>
    <property type="match status" value="1"/>
</dbReference>
<feature type="domain" description="HTH gntR-type" evidence="4">
    <location>
        <begin position="30"/>
        <end position="100"/>
    </location>
</feature>
<dbReference type="PRINTS" id="PR00035">
    <property type="entry name" value="HTHGNTR"/>
</dbReference>